<feature type="region of interest" description="Disordered" evidence="1">
    <location>
        <begin position="126"/>
        <end position="288"/>
    </location>
</feature>
<feature type="compositionally biased region" description="Basic and acidic residues" evidence="1">
    <location>
        <begin position="177"/>
        <end position="187"/>
    </location>
</feature>
<keyword evidence="4" id="KW-1185">Reference proteome</keyword>
<feature type="region of interest" description="Disordered" evidence="1">
    <location>
        <begin position="1"/>
        <end position="26"/>
    </location>
</feature>
<dbReference type="Proteomes" id="UP000250043">
    <property type="component" value="Unassembled WGS sequence"/>
</dbReference>
<evidence type="ECO:0000256" key="1">
    <source>
        <dbReference type="SAM" id="MobiDB-lite"/>
    </source>
</evidence>
<feature type="compositionally biased region" description="Polar residues" evidence="1">
    <location>
        <begin position="144"/>
        <end position="159"/>
    </location>
</feature>
<feature type="compositionally biased region" description="Basic and acidic residues" evidence="1">
    <location>
        <begin position="244"/>
        <end position="253"/>
    </location>
</feature>
<keyword evidence="2" id="KW-0472">Membrane</keyword>
<protein>
    <submittedName>
        <fullName evidence="3">Uncharacterized protein</fullName>
    </submittedName>
</protein>
<evidence type="ECO:0000256" key="2">
    <source>
        <dbReference type="SAM" id="Phobius"/>
    </source>
</evidence>
<sequence>MEATSSPQPPHPTPVPLPVPPPKSPDSSAIRAGIIGGVVGASVLGVIVVMLYLLYRRRSCGKSESTASATQDVECTMTSSGTSQSSWRGCPGQSSTFLRIDSLPRDAQGPLHPEGTNVDSVHGIDLSDELDLPGRPSPGHDIVSSANPSSLGTPESPKSSACVCQESNSALPTPTRDQARPHGEPKLRVVSSGLRHAPRAHPSPSVIPGSAEPAPLASSVHTSSTTHEQDTDSRYRVHGSWGRPGHEQDERPPDVPPSYEASVSAASSTPVISNPSSEFGAPRIYDDERRDLEVPNSLVDTLHSSGVAEPYIIRNCDNSVDLSSR</sequence>
<evidence type="ECO:0000313" key="4">
    <source>
        <dbReference type="Proteomes" id="UP000250043"/>
    </source>
</evidence>
<feature type="transmembrane region" description="Helical" evidence="2">
    <location>
        <begin position="29"/>
        <end position="55"/>
    </location>
</feature>
<evidence type="ECO:0000313" key="3">
    <source>
        <dbReference type="EMBL" id="OCH85460.1"/>
    </source>
</evidence>
<dbReference type="EMBL" id="KV722582">
    <property type="protein sequence ID" value="OCH85460.1"/>
    <property type="molecule type" value="Genomic_DNA"/>
</dbReference>
<organism evidence="3 4">
    <name type="scientific">Obba rivulosa</name>
    <dbReference type="NCBI Taxonomy" id="1052685"/>
    <lineage>
        <taxon>Eukaryota</taxon>
        <taxon>Fungi</taxon>
        <taxon>Dikarya</taxon>
        <taxon>Basidiomycota</taxon>
        <taxon>Agaricomycotina</taxon>
        <taxon>Agaricomycetes</taxon>
        <taxon>Polyporales</taxon>
        <taxon>Gelatoporiaceae</taxon>
        <taxon>Obba</taxon>
    </lineage>
</organism>
<gene>
    <name evidence="3" type="ORF">OBBRIDRAFT_838937</name>
</gene>
<dbReference type="AlphaFoldDB" id="A0A8E2ANH3"/>
<feature type="region of interest" description="Disordered" evidence="1">
    <location>
        <begin position="63"/>
        <end position="93"/>
    </location>
</feature>
<feature type="compositionally biased region" description="Polar residues" evidence="1">
    <location>
        <begin position="264"/>
        <end position="277"/>
    </location>
</feature>
<name>A0A8E2ANH3_9APHY</name>
<keyword evidence="2" id="KW-1133">Transmembrane helix</keyword>
<feature type="compositionally biased region" description="Polar residues" evidence="1">
    <location>
        <begin position="165"/>
        <end position="176"/>
    </location>
</feature>
<accession>A0A8E2ANH3</accession>
<reference evidence="3 4" key="1">
    <citation type="submission" date="2016-07" db="EMBL/GenBank/DDBJ databases">
        <title>Draft genome of the white-rot fungus Obba rivulosa 3A-2.</title>
        <authorList>
            <consortium name="DOE Joint Genome Institute"/>
            <person name="Miettinen O."/>
            <person name="Riley R."/>
            <person name="Acob R."/>
            <person name="Barry K."/>
            <person name="Cullen D."/>
            <person name="De Vries R."/>
            <person name="Hainaut M."/>
            <person name="Hatakka A."/>
            <person name="Henrissat B."/>
            <person name="Hilden K."/>
            <person name="Kuo R."/>
            <person name="Labutti K."/>
            <person name="Lipzen A."/>
            <person name="Makela M.R."/>
            <person name="Sandor L."/>
            <person name="Spatafora J.W."/>
            <person name="Grigoriev I.V."/>
            <person name="Hibbett D.S."/>
        </authorList>
    </citation>
    <scope>NUCLEOTIDE SEQUENCE [LARGE SCALE GENOMIC DNA]</scope>
    <source>
        <strain evidence="3 4">3A-2</strain>
    </source>
</reference>
<proteinExistence type="predicted"/>
<feature type="compositionally biased region" description="Pro residues" evidence="1">
    <location>
        <begin position="7"/>
        <end position="24"/>
    </location>
</feature>
<keyword evidence="2" id="KW-0812">Transmembrane</keyword>